<reference evidence="2 3" key="1">
    <citation type="submission" date="2022-12" db="EMBL/GenBank/DDBJ databases">
        <title>Genomic features and morphological characterization of a novel Knufia sp. strain isolated from spacecraft assembly facility.</title>
        <authorList>
            <person name="Teixeira M."/>
            <person name="Chander A.M."/>
            <person name="Stajich J.E."/>
            <person name="Venkateswaran K."/>
        </authorList>
    </citation>
    <scope>NUCLEOTIDE SEQUENCE [LARGE SCALE GENOMIC DNA]</scope>
    <source>
        <strain evidence="2 3">FJI-L2-BK-P2</strain>
    </source>
</reference>
<keyword evidence="3" id="KW-1185">Reference proteome</keyword>
<evidence type="ECO:0000313" key="3">
    <source>
        <dbReference type="Proteomes" id="UP001316803"/>
    </source>
</evidence>
<dbReference type="InterPro" id="IPR024983">
    <property type="entry name" value="CHAT_dom"/>
</dbReference>
<dbReference type="Pfam" id="PF12770">
    <property type="entry name" value="CHAT"/>
    <property type="match status" value="1"/>
</dbReference>
<evidence type="ECO:0000259" key="1">
    <source>
        <dbReference type="Pfam" id="PF12770"/>
    </source>
</evidence>
<sequence length="1298" mass="147664">MEQAWQGHPQDGIVGWAADTPYEEDANNVVANMLHCIPDISTEPSAVREQVAQLDRTIQSRKERGPEHSSDWPLALDVEASINLGHAILERYSITASQDDFREAIHRFRSARQTSGQADEKATIASLGVARCYCQRYQHFGSYKDRILAQKEFSRLYTYDHASAALPYLGLLTAWEAEYQPRINEIEKWLNTITARLAMDTDDAREPSVAAEPHLMTTVNGHPASSLFPQETAGIDSMSMKASKIRDIGRRIRNLKLWRRSSLPVQQRADQVLQQPRPDIEPTSSMSLLQGDHSLPTNAGPVQPATIEGSGAPMRHNLDSTLSPDLVLYLEAQGRLLLHRSRLVGLYDDLNEAISTFSRCLRLLSERRELHWRFRKLLAEAYLRKFEFSEDDALFQEAIFHINQALSNTCLSRREKLSCLVDRAELLFIGSSYYPESRTIFLAQSREDADSALDTMLTMASPLKSRLELLLTRLLGLQRDSPGTEWQINRLEMLHNAFWSVNISIDFDFQSPYCQSHIIGLLGHKIFQEAARSRDLRQLDKAITLLRRALQTVTCEVMNFYPTLYWERLGALLYALLRRIDAVPKGEDYNELSQLAHQYLQYPAPLARQLKKEFLTTLSRVLEALPEACGMDDIERHSIGIDFLVQKVAFETKHAQVQSYYRGTLARMYKMRGKAHDPRAFYSAIQPEVSIHKDQIMRDLRAAEELYRENTEYWAKYGSTWPHATLGLSEVLFSMYELTQDCEAGKEALHLAYVYLREDSADTVGTMEAAERVADLEIALNAAWERATQFYDMVVDVFRGLVTEGHLIAEKRRFLMEWSRMPIIATTSAVTAQRPLVKVFERLETTRSLFWDRHFNQLEDLERLKRENPSLHQELMECKNLILKHLKTSSESLGPGVAYCGHIYDNIVRRIQNETGFENFMKWSISEEDLKRYCAEGPVIAFVHSNTQSYSIVTTAQGVSRVALDQFNELDCARKYQEYLEVVRLAERGSDEARRKLITLLKWLWEVAAKPVLSSLDLIPSTKKSMGLPRIWWVTGGWISAFPIHAAGDYELAVCDNKPCSVMDCVVSAYTPTLRALLRSRDWNSDKSSQGGEVRQEALLISVPNAGSLPPLHFARKEVEEIGKVLRPHCKLRSYIEPQAKTQEAINGLKSCTVAHFACHAEAAENPLESQLHLADSFRTPLRVARLMKMEIRNCQLAYLSVCESALNRQWRLRDESLHLAAALQMAGIPSVVGTWWKIMDDKATEMARTFYKNLVKGQVGIVAGQGNAARALHDAVVKTRNEGVDPFIWGAYAYFGC</sequence>
<comment type="caution">
    <text evidence="2">The sequence shown here is derived from an EMBL/GenBank/DDBJ whole genome shotgun (WGS) entry which is preliminary data.</text>
</comment>
<evidence type="ECO:0000313" key="2">
    <source>
        <dbReference type="EMBL" id="KAK5947929.1"/>
    </source>
</evidence>
<dbReference type="Proteomes" id="UP001316803">
    <property type="component" value="Unassembled WGS sequence"/>
</dbReference>
<gene>
    <name evidence="2" type="ORF">OHC33_011034</name>
</gene>
<accession>A0AAN8I247</accession>
<proteinExistence type="predicted"/>
<feature type="domain" description="CHAT" evidence="1">
    <location>
        <begin position="1000"/>
        <end position="1297"/>
    </location>
</feature>
<name>A0AAN8I247_9EURO</name>
<dbReference type="EMBL" id="JAKLMC020000058">
    <property type="protein sequence ID" value="KAK5947929.1"/>
    <property type="molecule type" value="Genomic_DNA"/>
</dbReference>
<organism evidence="2 3">
    <name type="scientific">Knufia fluminis</name>
    <dbReference type="NCBI Taxonomy" id="191047"/>
    <lineage>
        <taxon>Eukaryota</taxon>
        <taxon>Fungi</taxon>
        <taxon>Dikarya</taxon>
        <taxon>Ascomycota</taxon>
        <taxon>Pezizomycotina</taxon>
        <taxon>Eurotiomycetes</taxon>
        <taxon>Chaetothyriomycetidae</taxon>
        <taxon>Chaetothyriales</taxon>
        <taxon>Trichomeriaceae</taxon>
        <taxon>Knufia</taxon>
    </lineage>
</organism>
<protein>
    <recommendedName>
        <fullName evidence="1">CHAT domain-containing protein</fullName>
    </recommendedName>
</protein>